<evidence type="ECO:0000313" key="2">
    <source>
        <dbReference type="EMBL" id="MBH0115037.1"/>
    </source>
</evidence>
<protein>
    <recommendedName>
        <fullName evidence="4">TonB-dependent receptor</fullName>
    </recommendedName>
</protein>
<organism evidence="2 3">
    <name type="scientific">Novosphingobium aureum</name>
    <dbReference type="NCBI Taxonomy" id="2792964"/>
    <lineage>
        <taxon>Bacteria</taxon>
        <taxon>Pseudomonadati</taxon>
        <taxon>Pseudomonadota</taxon>
        <taxon>Alphaproteobacteria</taxon>
        <taxon>Sphingomonadales</taxon>
        <taxon>Sphingomonadaceae</taxon>
        <taxon>Novosphingobium</taxon>
    </lineage>
</organism>
<feature type="signal peptide" evidence="1">
    <location>
        <begin position="1"/>
        <end position="23"/>
    </location>
</feature>
<dbReference type="EMBL" id="JADZGI010000007">
    <property type="protein sequence ID" value="MBH0115037.1"/>
    <property type="molecule type" value="Genomic_DNA"/>
</dbReference>
<keyword evidence="3" id="KW-1185">Reference proteome</keyword>
<dbReference type="SUPFAM" id="SSF56935">
    <property type="entry name" value="Porins"/>
    <property type="match status" value="1"/>
</dbReference>
<sequence>MNKTRLAGLILLGCPFAAGTALAQSAPRAAQEQHADIVASVRTFYDGNAAGGSQELADQRGLERQDLRITPSIDADIYRPLGTGYVSLNGSLGYDINARNERFDRERINGTLGAGQMVGPCGIDTTTSYRRQQSDLSSINAAPGAGGLVSNTETTFSVGGMLACGGYVGFQPYAVAQYETSRNSVDQRKGSNSDSFTYGGGLMYTQPSIGEIRLFAVQRDVDFTERDQVNYFGSPELRIRSFGGQFARDIGARLGAFVMLAYTDLDRLGDYDGVDTSGFSGLTWQAKLTLRASERLSFKASAAQETTPSLNYRVDYTERNEYSLEATLMLNSRMNLSLIGSHATRDYNYSVPPLDLNLTHDRMNTITASYNIQPIGPFRVSLDAIYENRAANLDYYEYDAFSAGLTIQMQI</sequence>
<gene>
    <name evidence="2" type="ORF">I5E68_19005</name>
</gene>
<dbReference type="AlphaFoldDB" id="A0A931HFU3"/>
<comment type="caution">
    <text evidence="2">The sequence shown here is derived from an EMBL/GenBank/DDBJ whole genome shotgun (WGS) entry which is preliminary data.</text>
</comment>
<evidence type="ECO:0000313" key="3">
    <source>
        <dbReference type="Proteomes" id="UP000617634"/>
    </source>
</evidence>
<dbReference type="Proteomes" id="UP000617634">
    <property type="component" value="Unassembled WGS sequence"/>
</dbReference>
<proteinExistence type="predicted"/>
<name>A0A931HFU3_9SPHN</name>
<feature type="chain" id="PRO_5037642289" description="TonB-dependent receptor" evidence="1">
    <location>
        <begin position="24"/>
        <end position="411"/>
    </location>
</feature>
<keyword evidence="1" id="KW-0732">Signal</keyword>
<accession>A0A931HFU3</accession>
<reference evidence="2" key="1">
    <citation type="submission" date="2020-11" db="EMBL/GenBank/DDBJ databases">
        <title>Novosphingobium aureum sp. nov., a marine bacterium isolated from sediment of a salt flat.</title>
        <authorList>
            <person name="Yoo Y."/>
            <person name="Kim J.-J."/>
        </authorList>
    </citation>
    <scope>NUCLEOTIDE SEQUENCE</scope>
    <source>
        <strain evidence="2">YJ-S2-02</strain>
    </source>
</reference>
<evidence type="ECO:0008006" key="4">
    <source>
        <dbReference type="Google" id="ProtNLM"/>
    </source>
</evidence>
<dbReference type="RefSeq" id="WP_197167169.1">
    <property type="nucleotide sequence ID" value="NZ_JADZGI010000007.1"/>
</dbReference>
<evidence type="ECO:0000256" key="1">
    <source>
        <dbReference type="SAM" id="SignalP"/>
    </source>
</evidence>